<dbReference type="InterPro" id="IPR036959">
    <property type="entry name" value="Peptidase_C12_UCH_sf"/>
</dbReference>
<dbReference type="FunFam" id="3.40.532.10:FF:000006">
    <property type="entry name" value="Ubiquitin carboxyl-terminal hydrolase"/>
    <property type="match status" value="1"/>
</dbReference>
<feature type="active site" description="Proton donor" evidence="7">
    <location>
        <position position="183"/>
    </location>
</feature>
<dbReference type="CDD" id="cd09616">
    <property type="entry name" value="Peptidase_C12_UCH_L1_L3"/>
    <property type="match status" value="1"/>
</dbReference>
<evidence type="ECO:0000256" key="8">
    <source>
        <dbReference type="RuleBase" id="RU361215"/>
    </source>
</evidence>
<feature type="domain" description="UCH catalytic" evidence="9">
    <location>
        <begin position="13"/>
        <end position="242"/>
    </location>
</feature>
<dbReference type="GO" id="GO:0004843">
    <property type="term" value="F:cysteine-type deubiquitinase activity"/>
    <property type="evidence" value="ECO:0007669"/>
    <property type="project" value="UniProtKB-UniRule"/>
</dbReference>
<evidence type="ECO:0000256" key="3">
    <source>
        <dbReference type="ARBA" id="ARBA00022670"/>
    </source>
</evidence>
<dbReference type="EC" id="3.4.19.12" evidence="8"/>
<organism evidence="10 11">
    <name type="scientific">Edaphochlamys debaryana</name>
    <dbReference type="NCBI Taxonomy" id="47281"/>
    <lineage>
        <taxon>Eukaryota</taxon>
        <taxon>Viridiplantae</taxon>
        <taxon>Chlorophyta</taxon>
        <taxon>core chlorophytes</taxon>
        <taxon>Chlorophyceae</taxon>
        <taxon>CS clade</taxon>
        <taxon>Chlamydomonadales</taxon>
        <taxon>Chlamydomonadales incertae sedis</taxon>
        <taxon>Edaphochlamys</taxon>
    </lineage>
</organism>
<name>A0A835XHE4_9CHLO</name>
<feature type="site" description="Transition state stabilizer" evidence="7">
    <location>
        <position position="99"/>
    </location>
</feature>
<accession>A0A835XHE4</accession>
<evidence type="ECO:0000259" key="9">
    <source>
        <dbReference type="PROSITE" id="PS52048"/>
    </source>
</evidence>
<keyword evidence="11" id="KW-1185">Reference proteome</keyword>
<dbReference type="OrthoDB" id="427186at2759"/>
<dbReference type="GO" id="GO:0005737">
    <property type="term" value="C:cytoplasm"/>
    <property type="evidence" value="ECO:0007669"/>
    <property type="project" value="TreeGrafter"/>
</dbReference>
<comment type="caution">
    <text evidence="10">The sequence shown here is derived from an EMBL/GenBank/DDBJ whole genome shotgun (WGS) entry which is preliminary data.</text>
</comment>
<dbReference type="InterPro" id="IPR001578">
    <property type="entry name" value="Peptidase_C12_UCH"/>
</dbReference>
<dbReference type="GO" id="GO:0006511">
    <property type="term" value="P:ubiquitin-dependent protein catabolic process"/>
    <property type="evidence" value="ECO:0007669"/>
    <property type="project" value="UniProtKB-UniRule"/>
</dbReference>
<dbReference type="AlphaFoldDB" id="A0A835XHE4"/>
<dbReference type="PRINTS" id="PR00707">
    <property type="entry name" value="UBCTHYDRLASE"/>
</dbReference>
<dbReference type="Gene3D" id="3.40.532.10">
    <property type="entry name" value="Peptidase C12, ubiquitin carboxyl-terminal hydrolase"/>
    <property type="match status" value="1"/>
</dbReference>
<dbReference type="InterPro" id="IPR038765">
    <property type="entry name" value="Papain-like_cys_pep_sf"/>
</dbReference>
<evidence type="ECO:0000256" key="7">
    <source>
        <dbReference type="PROSITE-ProRule" id="PRU01393"/>
    </source>
</evidence>
<keyword evidence="5 7" id="KW-0378">Hydrolase</keyword>
<evidence type="ECO:0000256" key="5">
    <source>
        <dbReference type="ARBA" id="ARBA00022801"/>
    </source>
</evidence>
<feature type="active site" description="Nucleophile" evidence="7">
    <location>
        <position position="105"/>
    </location>
</feature>
<keyword evidence="6 7" id="KW-0788">Thiol protease</keyword>
<keyword evidence="4 7" id="KW-0833">Ubl conjugation pathway</keyword>
<dbReference type="GO" id="GO:0016579">
    <property type="term" value="P:protein deubiquitination"/>
    <property type="evidence" value="ECO:0007669"/>
    <property type="project" value="TreeGrafter"/>
</dbReference>
<protein>
    <recommendedName>
        <fullName evidence="8">Ubiquitin carboxyl-terminal hydrolase</fullName>
        <ecNumber evidence="8">3.4.19.12</ecNumber>
    </recommendedName>
</protein>
<evidence type="ECO:0000313" key="11">
    <source>
        <dbReference type="Proteomes" id="UP000612055"/>
    </source>
</evidence>
<dbReference type="EMBL" id="JAEHOE010000165">
    <property type="protein sequence ID" value="KAG2483811.1"/>
    <property type="molecule type" value="Genomic_DNA"/>
</dbReference>
<dbReference type="Pfam" id="PF01088">
    <property type="entry name" value="Peptidase_C12"/>
    <property type="match status" value="1"/>
</dbReference>
<gene>
    <name evidence="10" type="ORF">HYH03_017334</name>
</gene>
<reference evidence="10" key="1">
    <citation type="journal article" date="2020" name="bioRxiv">
        <title>Comparative genomics of Chlamydomonas.</title>
        <authorList>
            <person name="Craig R.J."/>
            <person name="Hasan A.R."/>
            <person name="Ness R.W."/>
            <person name="Keightley P.D."/>
        </authorList>
    </citation>
    <scope>NUCLEOTIDE SEQUENCE</scope>
    <source>
        <strain evidence="10">CCAP 11/70</strain>
    </source>
</reference>
<evidence type="ECO:0000256" key="2">
    <source>
        <dbReference type="ARBA" id="ARBA00009326"/>
    </source>
</evidence>
<dbReference type="SUPFAM" id="SSF54001">
    <property type="entry name" value="Cysteine proteinases"/>
    <property type="match status" value="1"/>
</dbReference>
<dbReference type="Proteomes" id="UP000612055">
    <property type="component" value="Unassembled WGS sequence"/>
</dbReference>
<dbReference type="PANTHER" id="PTHR10589:SF17">
    <property type="entry name" value="UBIQUITIN CARBOXYL-TERMINAL HYDROLASE"/>
    <property type="match status" value="1"/>
</dbReference>
<evidence type="ECO:0000313" key="10">
    <source>
        <dbReference type="EMBL" id="KAG2483811.1"/>
    </source>
</evidence>
<comment type="catalytic activity">
    <reaction evidence="1 7 8">
        <text>Thiol-dependent hydrolysis of ester, thioester, amide, peptide and isopeptide bonds formed by the C-terminal Gly of ubiquitin (a 76-residue protein attached to proteins as an intracellular targeting signal).</text>
        <dbReference type="EC" id="3.4.19.12"/>
    </reaction>
</comment>
<feature type="site" description="Important for enzyme activity" evidence="7">
    <location>
        <position position="198"/>
    </location>
</feature>
<proteinExistence type="inferred from homology"/>
<evidence type="ECO:0000256" key="1">
    <source>
        <dbReference type="ARBA" id="ARBA00000707"/>
    </source>
</evidence>
<evidence type="ECO:0000256" key="6">
    <source>
        <dbReference type="ARBA" id="ARBA00022807"/>
    </source>
</evidence>
<sequence length="248" mass="25910">MAASEPEKKSGKKWVPLESNPDVLNPFLTKLGIDSSQVASFSDVFGLEEELLAMVPQPVLAVILCYPVTAASDALAKKEDEDQASKGTPLDPALFYMRQTIGNACGTIAVLHALGNNASTLVPAEGSFMARFLAATQGMSPAEVGRFLEDPPEGAPNIEEAHQAAAAEGATAAPSAEDDVDLHFVAFVHVNGQLWELDGRRSGPVLRGPTSPASLLADAAGVVRQFVARSDSVSFNVLALTGNPAGEE</sequence>
<comment type="similarity">
    <text evidence="2 7 8">Belongs to the peptidase C12 family.</text>
</comment>
<keyword evidence="3 7" id="KW-0645">Protease</keyword>
<evidence type="ECO:0000256" key="4">
    <source>
        <dbReference type="ARBA" id="ARBA00022786"/>
    </source>
</evidence>
<dbReference type="PANTHER" id="PTHR10589">
    <property type="entry name" value="UBIQUITIN CARBOXYL-TERMINAL HYDROLASE"/>
    <property type="match status" value="1"/>
</dbReference>
<dbReference type="PROSITE" id="PS52048">
    <property type="entry name" value="UCH_DOMAIN"/>
    <property type="match status" value="1"/>
</dbReference>